<feature type="region of interest" description="Disordered" evidence="1">
    <location>
        <begin position="83"/>
        <end position="121"/>
    </location>
</feature>
<feature type="region of interest" description="Disordered" evidence="1">
    <location>
        <begin position="1"/>
        <end position="23"/>
    </location>
</feature>
<evidence type="ECO:0000313" key="2">
    <source>
        <dbReference type="EMBL" id="PYH87997.1"/>
    </source>
</evidence>
<dbReference type="Proteomes" id="UP000247810">
    <property type="component" value="Unassembled WGS sequence"/>
</dbReference>
<evidence type="ECO:0000256" key="1">
    <source>
        <dbReference type="SAM" id="MobiDB-lite"/>
    </source>
</evidence>
<gene>
    <name evidence="2" type="ORF">BO71DRAFT_153062</name>
</gene>
<sequence length="159" mass="16667">MRQEGCGGVSRSFSTPGRQPAGKHGVIMFQDVKIPGAFCLAIRFGNCMPSARKQPTLEDSGCPGGEATGDLLACDLGHYSITMRSRKEGPGGKRPSPSSSAGQPGIGRAQKNPGNRDREVGRMGVCDGGLAPFHLPPPPPLASPSFSASFLSFLFFFSI</sequence>
<dbReference type="OrthoDB" id="10628392at2759"/>
<reference evidence="2 3" key="1">
    <citation type="submission" date="2018-02" db="EMBL/GenBank/DDBJ databases">
        <title>The genomes of Aspergillus section Nigri reveals drivers in fungal speciation.</title>
        <authorList>
            <consortium name="DOE Joint Genome Institute"/>
            <person name="Vesth T.C."/>
            <person name="Nybo J."/>
            <person name="Theobald S."/>
            <person name="Brandl J."/>
            <person name="Frisvad J.C."/>
            <person name="Nielsen K.F."/>
            <person name="Lyhne E.K."/>
            <person name="Kogle M.E."/>
            <person name="Kuo A."/>
            <person name="Riley R."/>
            <person name="Clum A."/>
            <person name="Nolan M."/>
            <person name="Lipzen A."/>
            <person name="Salamov A."/>
            <person name="Henrissat B."/>
            <person name="Wiebenga A."/>
            <person name="De vries R.P."/>
            <person name="Grigoriev I.V."/>
            <person name="Mortensen U.H."/>
            <person name="Andersen M.R."/>
            <person name="Baker S.E."/>
        </authorList>
    </citation>
    <scope>NUCLEOTIDE SEQUENCE [LARGE SCALE GENOMIC DNA]</scope>
    <source>
        <strain evidence="2 3">CBS 707.79</strain>
    </source>
</reference>
<protein>
    <submittedName>
        <fullName evidence="2">Uncharacterized protein</fullName>
    </submittedName>
</protein>
<organism evidence="2 3">
    <name type="scientific">Aspergillus ellipticus CBS 707.79</name>
    <dbReference type="NCBI Taxonomy" id="1448320"/>
    <lineage>
        <taxon>Eukaryota</taxon>
        <taxon>Fungi</taxon>
        <taxon>Dikarya</taxon>
        <taxon>Ascomycota</taxon>
        <taxon>Pezizomycotina</taxon>
        <taxon>Eurotiomycetes</taxon>
        <taxon>Eurotiomycetidae</taxon>
        <taxon>Eurotiales</taxon>
        <taxon>Aspergillaceae</taxon>
        <taxon>Aspergillus</taxon>
        <taxon>Aspergillus subgen. Circumdati</taxon>
    </lineage>
</organism>
<feature type="compositionally biased region" description="Low complexity" evidence="1">
    <location>
        <begin position="93"/>
        <end position="102"/>
    </location>
</feature>
<dbReference type="VEuPathDB" id="FungiDB:BO71DRAFT_153062"/>
<dbReference type="EMBL" id="KZ826140">
    <property type="protein sequence ID" value="PYH87997.1"/>
    <property type="molecule type" value="Genomic_DNA"/>
</dbReference>
<keyword evidence="3" id="KW-1185">Reference proteome</keyword>
<proteinExistence type="predicted"/>
<evidence type="ECO:0000313" key="3">
    <source>
        <dbReference type="Proteomes" id="UP000247810"/>
    </source>
</evidence>
<accession>A0A319D0A4</accession>
<dbReference type="AlphaFoldDB" id="A0A319D0A4"/>
<name>A0A319D0A4_9EURO</name>